<dbReference type="Pfam" id="PF01142">
    <property type="entry name" value="TruD"/>
    <property type="match status" value="2"/>
</dbReference>
<accession>A0A6F9DPE5</accession>
<evidence type="ECO:0000259" key="4">
    <source>
        <dbReference type="PROSITE" id="PS50984"/>
    </source>
</evidence>
<dbReference type="InterPro" id="IPR011760">
    <property type="entry name" value="PsdUridine_synth_TruD_insert"/>
</dbReference>
<dbReference type="InterPro" id="IPR020103">
    <property type="entry name" value="PsdUridine_synth_cat_dom_sf"/>
</dbReference>
<dbReference type="SUPFAM" id="SSF55120">
    <property type="entry name" value="Pseudouridine synthase"/>
    <property type="match status" value="1"/>
</dbReference>
<dbReference type="GO" id="GO:0001522">
    <property type="term" value="P:pseudouridine synthesis"/>
    <property type="evidence" value="ECO:0007669"/>
    <property type="project" value="InterPro"/>
</dbReference>
<dbReference type="AlphaFoldDB" id="A0A6F9DPE5"/>
<evidence type="ECO:0000256" key="3">
    <source>
        <dbReference type="SAM" id="MobiDB-lite"/>
    </source>
</evidence>
<dbReference type="PIRSF" id="PIRSF037016">
    <property type="entry name" value="Pseudouridin_synth_euk_prd"/>
    <property type="match status" value="1"/>
</dbReference>
<dbReference type="Gene3D" id="3.30.2350.20">
    <property type="entry name" value="TruD, catalytic domain"/>
    <property type="match status" value="2"/>
</dbReference>
<dbReference type="PANTHER" id="PTHR13326:SF21">
    <property type="entry name" value="PSEUDOURIDYLATE SYNTHASE PUS7L"/>
    <property type="match status" value="1"/>
</dbReference>
<dbReference type="InterPro" id="IPR042214">
    <property type="entry name" value="TruD_catalytic"/>
</dbReference>
<feature type="domain" description="TRUD" evidence="4">
    <location>
        <begin position="89"/>
        <end position="384"/>
    </location>
</feature>
<dbReference type="InterPro" id="IPR001656">
    <property type="entry name" value="PsdUridine_synth_TruD"/>
</dbReference>
<evidence type="ECO:0000313" key="5">
    <source>
        <dbReference type="EMBL" id="CAB3265322.1"/>
    </source>
</evidence>
<sequence length="448" mass="50078">MTVEGINSASLTKLSTKLPENLRVYDVTETSSHIQRGQLAGNRFSITIRNVRELSPERSAYDATMSDELYSLQLKQLIHDSISHIETKGFINYFGPQRFGRQLSEVIDRSVNATYEASSIGLAILKKDFKKSVEILLRPNDFSDKCDKLSKVDEAKRLFQETGDIEGTLALMPKHKSREVAVLRALRRFRSDVTKPNRKRRHEDSNTPTTQDKNVIGVTSSTKENVQCVTMRVDDVKVPMTSLINDVTKQDAYMKALLSLPHSAIMLYVHAYCSHVWNHVADDRVRRYGYRVVEGDLVQSDSGVLSRDQVHVVTPHDVANKSFAPSDIVLPLPGNKVTNPPNLAETYHKLLTADGIDTSPQGGAFNVNQLKVRVPGTNRKLFQFPSNVSFNLKRSDDRIQLDSTDDTDVVGSNPTRDGCDVKVNFDLPSSCYATSVLRELSHGGVASW</sequence>
<organism evidence="5">
    <name type="scientific">Phallusia mammillata</name>
    <dbReference type="NCBI Taxonomy" id="59560"/>
    <lineage>
        <taxon>Eukaryota</taxon>
        <taxon>Metazoa</taxon>
        <taxon>Chordata</taxon>
        <taxon>Tunicata</taxon>
        <taxon>Ascidiacea</taxon>
        <taxon>Phlebobranchia</taxon>
        <taxon>Ascidiidae</taxon>
        <taxon>Phallusia</taxon>
    </lineage>
</organism>
<reference evidence="5" key="1">
    <citation type="submission" date="2020-04" db="EMBL/GenBank/DDBJ databases">
        <authorList>
            <person name="Neveu A P."/>
        </authorList>
    </citation>
    <scope>NUCLEOTIDE SEQUENCE</scope>
    <source>
        <tissue evidence="5">Whole embryo</tissue>
    </source>
</reference>
<dbReference type="GO" id="GO:0005634">
    <property type="term" value="C:nucleus"/>
    <property type="evidence" value="ECO:0007669"/>
    <property type="project" value="TreeGrafter"/>
</dbReference>
<comment type="similarity">
    <text evidence="1">Belongs to the pseudouridine synthase TruD family.</text>
</comment>
<dbReference type="EMBL" id="LR789460">
    <property type="protein sequence ID" value="CAB3265322.1"/>
    <property type="molecule type" value="mRNA"/>
</dbReference>
<protein>
    <submittedName>
        <fullName evidence="5">Pseudouridylate synthase 7 homolog-like protein</fullName>
    </submittedName>
</protein>
<feature type="region of interest" description="Disordered" evidence="3">
    <location>
        <begin position="193"/>
        <end position="214"/>
    </location>
</feature>
<dbReference type="PANTHER" id="PTHR13326">
    <property type="entry name" value="TRNA PSEUDOURIDINE SYNTHASE D"/>
    <property type="match status" value="1"/>
</dbReference>
<proteinExistence type="evidence at transcript level"/>
<dbReference type="CDD" id="cd02576">
    <property type="entry name" value="PseudoU_synth_ScPUS7"/>
    <property type="match status" value="1"/>
</dbReference>
<evidence type="ECO:0000256" key="2">
    <source>
        <dbReference type="ARBA" id="ARBA00023235"/>
    </source>
</evidence>
<dbReference type="GO" id="GO:0009982">
    <property type="term" value="F:pseudouridine synthase activity"/>
    <property type="evidence" value="ECO:0007669"/>
    <property type="project" value="InterPro"/>
</dbReference>
<name>A0A6F9DPE5_9ASCI</name>
<dbReference type="PROSITE" id="PS50984">
    <property type="entry name" value="TRUD"/>
    <property type="match status" value="1"/>
</dbReference>
<keyword evidence="2" id="KW-0413">Isomerase</keyword>
<gene>
    <name evidence="5" type="primary">Pus7l</name>
</gene>
<dbReference type="GO" id="GO:0003723">
    <property type="term" value="F:RNA binding"/>
    <property type="evidence" value="ECO:0007669"/>
    <property type="project" value="InterPro"/>
</dbReference>
<evidence type="ECO:0000256" key="1">
    <source>
        <dbReference type="ARBA" id="ARBA00007953"/>
    </source>
</evidence>